<organism evidence="18 19">
    <name type="scientific">Calicophoron daubneyi</name>
    <name type="common">Rumen fluke</name>
    <name type="synonym">Paramphistomum daubneyi</name>
    <dbReference type="NCBI Taxonomy" id="300641"/>
    <lineage>
        <taxon>Eukaryota</taxon>
        <taxon>Metazoa</taxon>
        <taxon>Spiralia</taxon>
        <taxon>Lophotrochozoa</taxon>
        <taxon>Platyhelminthes</taxon>
        <taxon>Trematoda</taxon>
        <taxon>Digenea</taxon>
        <taxon>Plagiorchiida</taxon>
        <taxon>Pronocephalata</taxon>
        <taxon>Paramphistomoidea</taxon>
        <taxon>Paramphistomidae</taxon>
        <taxon>Calicophoron</taxon>
    </lineage>
</organism>
<dbReference type="GO" id="GO:0000139">
    <property type="term" value="C:Golgi membrane"/>
    <property type="evidence" value="ECO:0007669"/>
    <property type="project" value="UniProtKB-SubCell"/>
</dbReference>
<evidence type="ECO:0000256" key="3">
    <source>
        <dbReference type="ARBA" id="ARBA00006492"/>
    </source>
</evidence>
<evidence type="ECO:0000256" key="1">
    <source>
        <dbReference type="ARBA" id="ARBA00004323"/>
    </source>
</evidence>
<evidence type="ECO:0000256" key="11">
    <source>
        <dbReference type="ARBA" id="ARBA00023136"/>
    </source>
</evidence>
<dbReference type="GO" id="GO:0003827">
    <property type="term" value="F:alpha-1,3-mannosylglycoprotein 2-beta-N-acetylglucosaminyltransferase activity"/>
    <property type="evidence" value="ECO:0007669"/>
    <property type="project" value="UniProtKB-UniRule"/>
</dbReference>
<dbReference type="InterPro" id="IPR029044">
    <property type="entry name" value="Nucleotide-diphossugar_trans"/>
</dbReference>
<evidence type="ECO:0000256" key="8">
    <source>
        <dbReference type="ARBA" id="ARBA00022968"/>
    </source>
</evidence>
<sequence length="451" mass="52493">MAMPWFSAVRRDFYRTIPRSFRRRLKHLLLVQLILVLCVLGFWQAKYNNFLGGTSPQLQLLERRISEFRDSVEKNEALGILLESALNTKKAVPKLLSILDVPNLVIPVLVIACNRVSVRRNLDALLLSRKSLIGLSPSVFPITVSQGCSHDPTTKVLTSYGDQINVIRFNDNEKPGPNVKQSGYSSVARHYKFALDHMLMTLNHSAVIVVEDDLDVAPDFLDYFAATYPLLLSDPSLFCVSAWNDNGRPELVDPTRNDLIYRCDFFPGLGWMMLRSFWLEIRDQWPSIYWDEYVRKDYVRKNRSCLRPEIGRTTTFGKHGISRGQYYEKFLKTMLLNKVKYNFLEADLTYLYQPGYSKRWHRRVYDECTGVNISDFLRDNFPGHQSVSCLRVTYTTRKEFESVARHCKLMDDFKSGVMRNGFEGVVPIYWMNYEMYIAPPPSWTHYDMSWV</sequence>
<dbReference type="Proteomes" id="UP001497525">
    <property type="component" value="Unassembled WGS sequence"/>
</dbReference>
<name>A0AAV2TKF8_CALDB</name>
<proteinExistence type="inferred from homology"/>
<dbReference type="GO" id="GO:0030145">
    <property type="term" value="F:manganese ion binding"/>
    <property type="evidence" value="ECO:0007669"/>
    <property type="project" value="UniProtKB-UniRule"/>
</dbReference>
<comment type="cofactor">
    <cofactor evidence="17">
        <name>Mn(2+)</name>
        <dbReference type="ChEBI" id="CHEBI:29035"/>
    </cofactor>
    <text evidence="17">The cofactor is mostly bound to the substrate.</text>
</comment>
<dbReference type="InterPro" id="IPR052261">
    <property type="entry name" value="Glycosyltransferase_13"/>
</dbReference>
<evidence type="ECO:0000256" key="13">
    <source>
        <dbReference type="ARBA" id="ARBA00037706"/>
    </source>
</evidence>
<dbReference type="AlphaFoldDB" id="A0AAV2TKF8"/>
<comment type="function">
    <text evidence="13 17">Initiates complex N-linked carbohydrate formation. Essential for the conversion of high-mannose to hybrid and complex N-glycans.</text>
</comment>
<evidence type="ECO:0000256" key="7">
    <source>
        <dbReference type="ARBA" id="ARBA00022723"/>
    </source>
</evidence>
<dbReference type="Gene3D" id="3.10.180.20">
    <property type="entry name" value="N-Acetylglucosaminyltransferase I, Domain 2"/>
    <property type="match status" value="1"/>
</dbReference>
<dbReference type="Pfam" id="PF03071">
    <property type="entry name" value="GNT-I"/>
    <property type="match status" value="1"/>
</dbReference>
<dbReference type="SUPFAM" id="SSF53448">
    <property type="entry name" value="Nucleotide-diphospho-sugar transferases"/>
    <property type="match status" value="1"/>
</dbReference>
<evidence type="ECO:0000313" key="18">
    <source>
        <dbReference type="EMBL" id="CAL5136481.1"/>
    </source>
</evidence>
<evidence type="ECO:0000256" key="9">
    <source>
        <dbReference type="ARBA" id="ARBA00022989"/>
    </source>
</evidence>
<comment type="similarity">
    <text evidence="3 17">Belongs to the glycosyltransferase 13 family.</text>
</comment>
<evidence type="ECO:0000256" key="4">
    <source>
        <dbReference type="ARBA" id="ARBA00022676"/>
    </source>
</evidence>
<dbReference type="InterPro" id="IPR004139">
    <property type="entry name" value="Glyco_trans_13"/>
</dbReference>
<protein>
    <recommendedName>
        <fullName evidence="14 17">Alpha-1,3-mannosyl-glycoprotein 2-beta-N-acetylglucosaminyltransferase</fullName>
        <shortName evidence="17">GNT-I</shortName>
        <shortName evidence="17">GlcNAc-T I</shortName>
        <ecNumber evidence="14 17">2.4.1.101</ecNumber>
    </recommendedName>
    <alternativeName>
        <fullName evidence="15 17">N-glycosyl-oligosaccharide-glycoprotein N-acetylglucosaminyltransferase I</fullName>
    </alternativeName>
</protein>
<keyword evidence="10 17" id="KW-0333">Golgi apparatus</keyword>
<keyword evidence="6" id="KW-0812">Transmembrane</keyword>
<dbReference type="FunFam" id="3.90.550.10:FF:000252">
    <property type="entry name" value="Protein O-linked-mannose beta-1,2-N-acetylglucosaminyltransferase 1"/>
    <property type="match status" value="1"/>
</dbReference>
<dbReference type="PANTHER" id="PTHR10468">
    <property type="entry name" value="PROTEIN O-LINKED-MANNOSE BETA-1,2-N-ACETYLGLUCOSAMINYLTRANSFERASE 1/ALPHA-1,3-MANNOSYL-GLYCOPROTEIN 2-BETA-N-ACETYLGLUCOSAMINYLTRANSFERASE"/>
    <property type="match status" value="1"/>
</dbReference>
<keyword evidence="7 17" id="KW-0479">Metal-binding</keyword>
<comment type="catalytic activity">
    <reaction evidence="16 17">
        <text>N(4)-(alpha-D-Man-(1-&gt;3)-[alpha-D-Man-(1-&gt;3)-[alpha-D-Man-(1-&gt;6)]-alpha-D-Man-(1-&gt;6)]-beta-D-Man-(1-&gt;4)-beta-D-GlcNAc-(1-&gt;4)-beta-D-GlcNAc)-L-asparaginyl-[protein] (N-glucan mannose isomer 5A1,2) + UDP-N-acetyl-alpha-D-glucosamine = N(4)-{beta-D-GlcNAc-(1-&gt;2)-alpha-D-Man-(1-&gt;3)-[alpha-D-Man-(1-&gt;3)-[alpha-D-Man-(1-&gt;6)]-alpha-D-Man-(1-&gt;6)]-beta-D-Man-(1-&gt;4)-beta-D-GlcNAc-(1-&gt;4)-beta-D-GlcNAc}-L-asparaginyl-[protein] + UDP + H(+)</text>
        <dbReference type="Rhea" id="RHEA:11456"/>
        <dbReference type="Rhea" id="RHEA-COMP:14367"/>
        <dbReference type="Rhea" id="RHEA-COMP:14368"/>
        <dbReference type="ChEBI" id="CHEBI:15378"/>
        <dbReference type="ChEBI" id="CHEBI:57705"/>
        <dbReference type="ChEBI" id="CHEBI:58223"/>
        <dbReference type="ChEBI" id="CHEBI:59087"/>
        <dbReference type="ChEBI" id="CHEBI:60625"/>
        <dbReference type="EC" id="2.4.1.101"/>
    </reaction>
</comment>
<evidence type="ECO:0000313" key="19">
    <source>
        <dbReference type="Proteomes" id="UP001497525"/>
    </source>
</evidence>
<evidence type="ECO:0000256" key="14">
    <source>
        <dbReference type="ARBA" id="ARBA00038949"/>
    </source>
</evidence>
<dbReference type="GO" id="GO:0006487">
    <property type="term" value="P:protein N-linked glycosylation"/>
    <property type="evidence" value="ECO:0007669"/>
    <property type="project" value="TreeGrafter"/>
</dbReference>
<accession>A0AAV2TKF8</accession>
<comment type="caution">
    <text evidence="18">The sequence shown here is derived from an EMBL/GenBank/DDBJ whole genome shotgun (WGS) entry which is preliminary data.</text>
</comment>
<keyword evidence="9" id="KW-1133">Transmembrane helix</keyword>
<comment type="subcellular location">
    <subcellularLocation>
        <location evidence="1 17">Golgi apparatus membrane</location>
        <topology evidence="1 17">Single-pass type II membrane protein</topology>
    </subcellularLocation>
</comment>
<evidence type="ECO:0000256" key="10">
    <source>
        <dbReference type="ARBA" id="ARBA00023034"/>
    </source>
</evidence>
<dbReference type="EC" id="2.4.1.101" evidence="14 17"/>
<dbReference type="EMBL" id="CAXLJL010000323">
    <property type="protein sequence ID" value="CAL5136481.1"/>
    <property type="molecule type" value="Genomic_DNA"/>
</dbReference>
<keyword evidence="4 17" id="KW-0328">Glycosyltransferase</keyword>
<evidence type="ECO:0000256" key="15">
    <source>
        <dbReference type="ARBA" id="ARBA00041712"/>
    </source>
</evidence>
<dbReference type="Gene3D" id="3.90.550.10">
    <property type="entry name" value="Spore Coat Polysaccharide Biosynthesis Protein SpsA, Chain A"/>
    <property type="match status" value="1"/>
</dbReference>
<evidence type="ECO:0000256" key="17">
    <source>
        <dbReference type="RuleBase" id="RU368119"/>
    </source>
</evidence>
<keyword evidence="12 17" id="KW-0464">Manganese</keyword>
<keyword evidence="5" id="KW-0808">Transferase</keyword>
<comment type="pathway">
    <text evidence="2 17">Protein modification; protein glycosylation.</text>
</comment>
<keyword evidence="11" id="KW-0472">Membrane</keyword>
<gene>
    <name evidence="18" type="ORF">CDAUBV1_LOCUS10570</name>
</gene>
<evidence type="ECO:0000256" key="16">
    <source>
        <dbReference type="ARBA" id="ARBA00049421"/>
    </source>
</evidence>
<reference evidence="18" key="1">
    <citation type="submission" date="2024-06" db="EMBL/GenBank/DDBJ databases">
        <authorList>
            <person name="Liu X."/>
            <person name="Lenzi L."/>
            <person name="Haldenby T S."/>
            <person name="Uol C."/>
        </authorList>
    </citation>
    <scope>NUCLEOTIDE SEQUENCE</scope>
</reference>
<keyword evidence="8 17" id="KW-0735">Signal-anchor</keyword>
<evidence type="ECO:0000256" key="6">
    <source>
        <dbReference type="ARBA" id="ARBA00022692"/>
    </source>
</evidence>
<evidence type="ECO:0000256" key="5">
    <source>
        <dbReference type="ARBA" id="ARBA00022679"/>
    </source>
</evidence>
<evidence type="ECO:0000256" key="2">
    <source>
        <dbReference type="ARBA" id="ARBA00004922"/>
    </source>
</evidence>
<evidence type="ECO:0000256" key="12">
    <source>
        <dbReference type="ARBA" id="ARBA00023211"/>
    </source>
</evidence>
<dbReference type="PANTHER" id="PTHR10468:SF0">
    <property type="entry name" value="ALPHA-1,3-MANNOSYL-GLYCOPROTEIN 2-BETA-N-ACETYLGLUCOSAMINYLTRANSFERASE"/>
    <property type="match status" value="1"/>
</dbReference>